<feature type="transmembrane region" description="Helical" evidence="7">
    <location>
        <begin position="165"/>
        <end position="183"/>
    </location>
</feature>
<organism evidence="10 11">
    <name type="scientific">Marinobacterium maritimum</name>
    <dbReference type="NCBI Taxonomy" id="500162"/>
    <lineage>
        <taxon>Bacteria</taxon>
        <taxon>Pseudomonadati</taxon>
        <taxon>Pseudomonadota</taxon>
        <taxon>Gammaproteobacteria</taxon>
        <taxon>Oceanospirillales</taxon>
        <taxon>Oceanospirillaceae</taxon>
        <taxon>Marinobacterium</taxon>
    </lineage>
</organism>
<dbReference type="SUPFAM" id="SSF52540">
    <property type="entry name" value="P-loop containing nucleoside triphosphate hydrolases"/>
    <property type="match status" value="1"/>
</dbReference>
<dbReference type="Pfam" id="PF00664">
    <property type="entry name" value="ABC_membrane"/>
    <property type="match status" value="1"/>
</dbReference>
<dbReference type="Gene3D" id="3.40.50.300">
    <property type="entry name" value="P-loop containing nucleotide triphosphate hydrolases"/>
    <property type="match status" value="1"/>
</dbReference>
<dbReference type="InterPro" id="IPR036640">
    <property type="entry name" value="ABC1_TM_sf"/>
</dbReference>
<dbReference type="InterPro" id="IPR014216">
    <property type="entry name" value="ABC_transptr_CydD"/>
</dbReference>
<dbReference type="PANTHER" id="PTHR24221:SF261">
    <property type="entry name" value="GLUTATHIONE_L-CYSTEINE TRANSPORT SYSTEM ATP-BINDING_PERMEASE PROTEIN CYDD"/>
    <property type="match status" value="1"/>
</dbReference>
<keyword evidence="4" id="KW-0067">ATP-binding</keyword>
<dbReference type="InterPro" id="IPR027417">
    <property type="entry name" value="P-loop_NTPase"/>
</dbReference>
<evidence type="ECO:0000256" key="6">
    <source>
        <dbReference type="ARBA" id="ARBA00023136"/>
    </source>
</evidence>
<dbReference type="PROSITE" id="PS50929">
    <property type="entry name" value="ABC_TM1F"/>
    <property type="match status" value="1"/>
</dbReference>
<keyword evidence="5 7" id="KW-1133">Transmembrane helix</keyword>
<evidence type="ECO:0000256" key="7">
    <source>
        <dbReference type="SAM" id="Phobius"/>
    </source>
</evidence>
<evidence type="ECO:0000256" key="3">
    <source>
        <dbReference type="ARBA" id="ARBA00022741"/>
    </source>
</evidence>
<dbReference type="SUPFAM" id="SSF90123">
    <property type="entry name" value="ABC transporter transmembrane region"/>
    <property type="match status" value="1"/>
</dbReference>
<dbReference type="RefSeq" id="WP_343803311.1">
    <property type="nucleotide sequence ID" value="NZ_BAAAET010000001.1"/>
</dbReference>
<feature type="transmembrane region" description="Helical" evidence="7">
    <location>
        <begin position="61"/>
        <end position="82"/>
    </location>
</feature>
<dbReference type="SMART" id="SM00382">
    <property type="entry name" value="AAA"/>
    <property type="match status" value="1"/>
</dbReference>
<evidence type="ECO:0000256" key="5">
    <source>
        <dbReference type="ARBA" id="ARBA00022989"/>
    </source>
</evidence>
<dbReference type="InterPro" id="IPR003593">
    <property type="entry name" value="AAA+_ATPase"/>
</dbReference>
<dbReference type="PROSITE" id="PS50893">
    <property type="entry name" value="ABC_TRANSPORTER_2"/>
    <property type="match status" value="1"/>
</dbReference>
<feature type="transmembrane region" description="Helical" evidence="7">
    <location>
        <begin position="140"/>
        <end position="159"/>
    </location>
</feature>
<keyword evidence="11" id="KW-1185">Reference proteome</keyword>
<proteinExistence type="predicted"/>
<comment type="caution">
    <text evidence="10">The sequence shown here is derived from an EMBL/GenBank/DDBJ whole genome shotgun (WGS) entry which is preliminary data.</text>
</comment>
<dbReference type="InterPro" id="IPR017871">
    <property type="entry name" value="ABC_transporter-like_CS"/>
</dbReference>
<dbReference type="CDD" id="cd18584">
    <property type="entry name" value="ABC_6TM_AarD_CydD"/>
    <property type="match status" value="1"/>
</dbReference>
<dbReference type="InterPro" id="IPR003439">
    <property type="entry name" value="ABC_transporter-like_ATP-bd"/>
</dbReference>
<reference evidence="11" key="1">
    <citation type="journal article" date="2019" name="Int. J. Syst. Evol. Microbiol.">
        <title>The Global Catalogue of Microorganisms (GCM) 10K type strain sequencing project: providing services to taxonomists for standard genome sequencing and annotation.</title>
        <authorList>
            <consortium name="The Broad Institute Genomics Platform"/>
            <consortium name="The Broad Institute Genome Sequencing Center for Infectious Disease"/>
            <person name="Wu L."/>
            <person name="Ma J."/>
        </authorList>
    </citation>
    <scope>NUCLEOTIDE SEQUENCE [LARGE SCALE GENOMIC DNA]</scope>
    <source>
        <strain evidence="11">JCM 15134</strain>
    </source>
</reference>
<evidence type="ECO:0000256" key="1">
    <source>
        <dbReference type="ARBA" id="ARBA00004651"/>
    </source>
</evidence>
<feature type="domain" description="ABC transmembrane type-1" evidence="9">
    <location>
        <begin position="25"/>
        <end position="316"/>
    </location>
</feature>
<dbReference type="NCBIfam" id="TIGR02857">
    <property type="entry name" value="CydD"/>
    <property type="match status" value="1"/>
</dbReference>
<feature type="transmembrane region" description="Helical" evidence="7">
    <location>
        <begin position="245"/>
        <end position="267"/>
    </location>
</feature>
<evidence type="ECO:0000259" key="8">
    <source>
        <dbReference type="PROSITE" id="PS50893"/>
    </source>
</evidence>
<name>A0ABP3TB65_9GAMM</name>
<evidence type="ECO:0000313" key="11">
    <source>
        <dbReference type="Proteomes" id="UP001499915"/>
    </source>
</evidence>
<keyword evidence="2 7" id="KW-0812">Transmembrane</keyword>
<evidence type="ECO:0000259" key="9">
    <source>
        <dbReference type="PROSITE" id="PS50929"/>
    </source>
</evidence>
<sequence length="570" mass="62644">MSSAATSTQTRWLKQLARSEKAWTWISILAGVGIGLMLIVQAHLLATLISDTLFDPASTSIAWPLIGGLLVALLMRALLGVLREWAGQQSSIRVRRRLRAQLLQQLTRLGPAYTSDQRSGELGSELLEQVEALDGFFARYLPQMALAAMLPLIILAFVFPVNWAAGLIFLLTAPLVPVFMALVGTRAAEANRRNFAALSQLSAHFLDVVQGIVTLKLFDRSRGQAEFIERGAEEFRQRTMQVLRLAFLSSAVLEFFASISIAVVAVYLGFSFLGHLDFGYWDAPVNLYQGLFILLLAPEFYLPLRELGTHYHAKQEAVAAAERLRVLLEEAPVAIDEAGQGIDGRVTEVSIIDARLQYPGQADPVFSGVSLKLKPGRIVALIGPSGAGKSSLLQALLGFRRLDQGEVKVNGYSLERVGLQSWLEQVAWVSQHTTLFPGTLRDNLLLADPDADEHRLYVTLEQANALEFVQRLPEGLDTVVGERGTGLSGGQIQRLALARAFLKDAPVLLLDEPTANLDRESESLVLSSLKQLCDGRMVLMLTHRKTSMLQADEVWQLEKGKLQQVDGVMS</sequence>
<evidence type="ECO:0000313" key="10">
    <source>
        <dbReference type="EMBL" id="GAA0686553.1"/>
    </source>
</evidence>
<accession>A0ABP3TB65</accession>
<dbReference type="InterPro" id="IPR039421">
    <property type="entry name" value="Type_1_exporter"/>
</dbReference>
<keyword evidence="3" id="KW-0547">Nucleotide-binding</keyword>
<feature type="transmembrane region" description="Helical" evidence="7">
    <location>
        <begin position="22"/>
        <end position="49"/>
    </location>
</feature>
<protein>
    <submittedName>
        <fullName evidence="10">Cysteine/glutathione ABC transporter permease/ATP-binding protein CydD</fullName>
    </submittedName>
</protein>
<comment type="subcellular location">
    <subcellularLocation>
        <location evidence="1">Cell membrane</location>
        <topology evidence="1">Multi-pass membrane protein</topology>
    </subcellularLocation>
</comment>
<keyword evidence="6 7" id="KW-0472">Membrane</keyword>
<dbReference type="InterPro" id="IPR011527">
    <property type="entry name" value="ABC1_TM_dom"/>
</dbReference>
<dbReference type="Gene3D" id="1.20.1560.10">
    <property type="entry name" value="ABC transporter type 1, transmembrane domain"/>
    <property type="match status" value="1"/>
</dbReference>
<dbReference type="Pfam" id="PF00005">
    <property type="entry name" value="ABC_tran"/>
    <property type="match status" value="1"/>
</dbReference>
<gene>
    <name evidence="10" type="primary">cydD</name>
    <name evidence="10" type="ORF">GCM10009104_10570</name>
</gene>
<dbReference type="EMBL" id="BAAAET010000001">
    <property type="protein sequence ID" value="GAA0686553.1"/>
    <property type="molecule type" value="Genomic_DNA"/>
</dbReference>
<evidence type="ECO:0000256" key="4">
    <source>
        <dbReference type="ARBA" id="ARBA00022840"/>
    </source>
</evidence>
<dbReference type="PANTHER" id="PTHR24221">
    <property type="entry name" value="ATP-BINDING CASSETTE SUB-FAMILY B"/>
    <property type="match status" value="1"/>
</dbReference>
<evidence type="ECO:0000256" key="2">
    <source>
        <dbReference type="ARBA" id="ARBA00022692"/>
    </source>
</evidence>
<feature type="domain" description="ABC transporter" evidence="8">
    <location>
        <begin position="349"/>
        <end position="570"/>
    </location>
</feature>
<dbReference type="Proteomes" id="UP001499915">
    <property type="component" value="Unassembled WGS sequence"/>
</dbReference>
<dbReference type="PROSITE" id="PS00211">
    <property type="entry name" value="ABC_TRANSPORTER_1"/>
    <property type="match status" value="1"/>
</dbReference>